<evidence type="ECO:0000256" key="5">
    <source>
        <dbReference type="ARBA" id="ARBA00023136"/>
    </source>
</evidence>
<dbReference type="PANTHER" id="PTHR45840:SF2">
    <property type="entry name" value="PROTEIN RHOMBOID-RELATED"/>
    <property type="match status" value="1"/>
</dbReference>
<feature type="region of interest" description="Disordered" evidence="6">
    <location>
        <begin position="794"/>
        <end position="872"/>
    </location>
</feature>
<feature type="transmembrane region" description="Helical" evidence="7">
    <location>
        <begin position="427"/>
        <end position="444"/>
    </location>
</feature>
<dbReference type="AlphaFoldDB" id="A0A9P1CG31"/>
<feature type="compositionally biased region" description="Low complexity" evidence="6">
    <location>
        <begin position="820"/>
        <end position="854"/>
    </location>
</feature>
<keyword evidence="3 7" id="KW-0812">Transmembrane</keyword>
<feature type="domain" description="Peptidase S54 rhomboid" evidence="8">
    <location>
        <begin position="269"/>
        <end position="408"/>
    </location>
</feature>
<proteinExistence type="inferred from homology"/>
<evidence type="ECO:0000256" key="6">
    <source>
        <dbReference type="SAM" id="MobiDB-lite"/>
    </source>
</evidence>
<evidence type="ECO:0000256" key="1">
    <source>
        <dbReference type="ARBA" id="ARBA00004141"/>
    </source>
</evidence>
<dbReference type="Pfam" id="PF01694">
    <property type="entry name" value="Rhomboid"/>
    <property type="match status" value="1"/>
</dbReference>
<feature type="transmembrane region" description="Helical" evidence="7">
    <location>
        <begin position="334"/>
        <end position="354"/>
    </location>
</feature>
<reference evidence="9" key="1">
    <citation type="submission" date="2022-10" db="EMBL/GenBank/DDBJ databases">
        <authorList>
            <person name="Chen Y."/>
            <person name="Dougan E. K."/>
            <person name="Chan C."/>
            <person name="Rhodes N."/>
            <person name="Thang M."/>
        </authorList>
    </citation>
    <scope>NUCLEOTIDE SEQUENCE</scope>
</reference>
<accession>A0A9P1CG31</accession>
<dbReference type="SUPFAM" id="SSF144091">
    <property type="entry name" value="Rhomboid-like"/>
    <property type="match status" value="1"/>
</dbReference>
<evidence type="ECO:0000313" key="10">
    <source>
        <dbReference type="EMBL" id="CAL1143413.1"/>
    </source>
</evidence>
<feature type="region of interest" description="Disordered" evidence="6">
    <location>
        <begin position="539"/>
        <end position="574"/>
    </location>
</feature>
<dbReference type="Gene3D" id="1.20.1540.10">
    <property type="entry name" value="Rhomboid-like"/>
    <property type="match status" value="1"/>
</dbReference>
<evidence type="ECO:0000313" key="12">
    <source>
        <dbReference type="Proteomes" id="UP001152797"/>
    </source>
</evidence>
<keyword evidence="5 7" id="KW-0472">Membrane</keyword>
<evidence type="ECO:0000256" key="4">
    <source>
        <dbReference type="ARBA" id="ARBA00022989"/>
    </source>
</evidence>
<comment type="subcellular location">
    <subcellularLocation>
        <location evidence="1">Membrane</location>
        <topology evidence="1">Multi-pass membrane protein</topology>
    </subcellularLocation>
</comment>
<keyword evidence="4 7" id="KW-1133">Transmembrane helix</keyword>
<name>A0A9P1CG31_9DINO</name>
<feature type="transmembrane region" description="Helical" evidence="7">
    <location>
        <begin position="361"/>
        <end position="381"/>
    </location>
</feature>
<comment type="caution">
    <text evidence="9">The sequence shown here is derived from an EMBL/GenBank/DDBJ whole genome shotgun (WGS) entry which is preliminary data.</text>
</comment>
<dbReference type="OrthoDB" id="418595at2759"/>
<dbReference type="PANTHER" id="PTHR45840">
    <property type="entry name" value="RHOMBOID-RELATED PROTEIN"/>
    <property type="match status" value="1"/>
</dbReference>
<dbReference type="InterPro" id="IPR035952">
    <property type="entry name" value="Rhomboid-like_sf"/>
</dbReference>
<evidence type="ECO:0000256" key="7">
    <source>
        <dbReference type="SAM" id="Phobius"/>
    </source>
</evidence>
<dbReference type="InterPro" id="IPR022764">
    <property type="entry name" value="Peptidase_S54_rhomboid_dom"/>
</dbReference>
<keyword evidence="12" id="KW-1185">Reference proteome</keyword>
<dbReference type="Proteomes" id="UP001152797">
    <property type="component" value="Unassembled WGS sequence"/>
</dbReference>
<feature type="compositionally biased region" description="Polar residues" evidence="6">
    <location>
        <begin position="794"/>
        <end position="812"/>
    </location>
</feature>
<dbReference type="EMBL" id="CAMXCT030001435">
    <property type="protein sequence ID" value="CAL4777350.1"/>
    <property type="molecule type" value="Genomic_DNA"/>
</dbReference>
<sequence length="872" mass="95383">MAESNGLRPPPTSTRRNDDPGASALQDEPHELAAVQGLEEGELPPLEAVTDSQPGRLKQVSASAKEGLADFFSDWFGSLRLHHKEEHELQGVKRRDGEAAVLGKALESKRQARRDKFQVVKDPKGRRIREPPVSRTQVADYRNATERQLKGMGWGGPPIKRPKRKDNTDVTPAQQMQLYLHGRTVQEDEHESLEEMIEERVYEEDTEFFVMQSFPTFTLIQCTLILMSYILLSATSGKSLAGLETWFPGQTDLALTNVQSEGSCQDFRFQLWRALTYQFTHSSFTHMLGNVLLLAMCGINLEGFHGTLRLLWMFEIGVLGGAGCVCVFDSHARVVGMSGGAYALLGMQLGDVLLNWERKSAPYRLIFIFLLALTEVMLYLFNPREEISYSAHMGGGVAGLLLVLVFGRNLTIKTYDLERQVIRVAKVLLFGFATFCICWALINWPPMDLIEQVPYCWAREVSNQTIFGDGTFHCVRCSESDCIAGWSPPLQNDSVPVNPRSLGLAIAGQSVKPDATPAASFTIQAEYGLPHVDTDAWRQGVTDDRSDPGQLRSEAVTEKENTSAPSTSPVASPVVVPVPKAPAIVPAQDLPSAAAQLGLVQPVPSIQTSDDAKGEEDAETGVVGWESFGEPPPGMPTQDASLFSTLLSPHASIPPAPTTEPLLPESNGPISVHKKKNKMLESLDECSESAATSASTFTLAALEKDLKELKERTLYAHDTHRAQLQRQEGHLQSSMVSLGNRIYNLANNMKFQTASISRNVMEQDKRLDAMCEGIASLENGICNELKDLRESQTTLEADTETVDTSVGNATSSRDTRAHGAHGAYDAAHGAYDAAHGSHGSAPHASAPTRSARSGRSGRHGAWTKPIGYGDHW</sequence>
<dbReference type="EMBL" id="CAMXCT020001435">
    <property type="protein sequence ID" value="CAL1143413.1"/>
    <property type="molecule type" value="Genomic_DNA"/>
</dbReference>
<dbReference type="GO" id="GO:0004252">
    <property type="term" value="F:serine-type endopeptidase activity"/>
    <property type="evidence" value="ECO:0007669"/>
    <property type="project" value="InterPro"/>
</dbReference>
<protein>
    <submittedName>
        <fullName evidence="11">Peptidase S54 rhomboid domain-containing protein</fullName>
    </submittedName>
</protein>
<feature type="transmembrane region" description="Helical" evidence="7">
    <location>
        <begin position="387"/>
        <end position="406"/>
    </location>
</feature>
<evidence type="ECO:0000259" key="8">
    <source>
        <dbReference type="Pfam" id="PF01694"/>
    </source>
</evidence>
<comment type="similarity">
    <text evidence="2">Belongs to the peptidase S54 family.</text>
</comment>
<feature type="region of interest" description="Disordered" evidence="6">
    <location>
        <begin position="149"/>
        <end position="170"/>
    </location>
</feature>
<dbReference type="EMBL" id="CAMXCT010001435">
    <property type="protein sequence ID" value="CAI3990038.1"/>
    <property type="molecule type" value="Genomic_DNA"/>
</dbReference>
<evidence type="ECO:0000313" key="9">
    <source>
        <dbReference type="EMBL" id="CAI3990038.1"/>
    </source>
</evidence>
<dbReference type="InterPro" id="IPR051739">
    <property type="entry name" value="Rhomboid_IM_Serine_Proteases"/>
</dbReference>
<organism evidence="9">
    <name type="scientific">Cladocopium goreaui</name>
    <dbReference type="NCBI Taxonomy" id="2562237"/>
    <lineage>
        <taxon>Eukaryota</taxon>
        <taxon>Sar</taxon>
        <taxon>Alveolata</taxon>
        <taxon>Dinophyceae</taxon>
        <taxon>Suessiales</taxon>
        <taxon>Symbiodiniaceae</taxon>
        <taxon>Cladocopium</taxon>
    </lineage>
</organism>
<feature type="compositionally biased region" description="Low complexity" evidence="6">
    <location>
        <begin position="563"/>
        <end position="574"/>
    </location>
</feature>
<evidence type="ECO:0000256" key="3">
    <source>
        <dbReference type="ARBA" id="ARBA00022692"/>
    </source>
</evidence>
<gene>
    <name evidence="9" type="ORF">C1SCF055_LOCUS17059</name>
</gene>
<dbReference type="GO" id="GO:0016020">
    <property type="term" value="C:membrane"/>
    <property type="evidence" value="ECO:0007669"/>
    <property type="project" value="UniProtKB-SubCell"/>
</dbReference>
<evidence type="ECO:0000256" key="2">
    <source>
        <dbReference type="ARBA" id="ARBA00009045"/>
    </source>
</evidence>
<evidence type="ECO:0000313" key="11">
    <source>
        <dbReference type="EMBL" id="CAL4777350.1"/>
    </source>
</evidence>
<feature type="region of interest" description="Disordered" evidence="6">
    <location>
        <begin position="1"/>
        <end position="62"/>
    </location>
</feature>
<feature type="transmembrane region" description="Helical" evidence="7">
    <location>
        <begin position="310"/>
        <end position="328"/>
    </location>
</feature>
<reference evidence="10" key="2">
    <citation type="submission" date="2024-04" db="EMBL/GenBank/DDBJ databases">
        <authorList>
            <person name="Chen Y."/>
            <person name="Shah S."/>
            <person name="Dougan E. K."/>
            <person name="Thang M."/>
            <person name="Chan C."/>
        </authorList>
    </citation>
    <scope>NUCLEOTIDE SEQUENCE [LARGE SCALE GENOMIC DNA]</scope>
</reference>